<organism evidence="1 2">
    <name type="scientific">Stegodyphus mimosarum</name>
    <name type="common">African social velvet spider</name>
    <dbReference type="NCBI Taxonomy" id="407821"/>
    <lineage>
        <taxon>Eukaryota</taxon>
        <taxon>Metazoa</taxon>
        <taxon>Ecdysozoa</taxon>
        <taxon>Arthropoda</taxon>
        <taxon>Chelicerata</taxon>
        <taxon>Arachnida</taxon>
        <taxon>Araneae</taxon>
        <taxon>Araneomorphae</taxon>
        <taxon>Entelegynae</taxon>
        <taxon>Eresoidea</taxon>
        <taxon>Eresidae</taxon>
        <taxon>Stegodyphus</taxon>
    </lineage>
</organism>
<dbReference type="OrthoDB" id="6461078at2759"/>
<protein>
    <submittedName>
        <fullName evidence="1">Uncharacterized protein</fullName>
    </submittedName>
</protein>
<gene>
    <name evidence="1" type="ORF">X975_07523</name>
</gene>
<feature type="non-terminal residue" evidence="1">
    <location>
        <position position="136"/>
    </location>
</feature>
<dbReference type="AlphaFoldDB" id="A0A087T2N2"/>
<sequence length="136" mass="16014">MGYVTSCMTRLRSGRPAKVEQKMQLEDVFIIGPHIFKQQYKREKQNLWPLKKSVWENPKEIRCSSIPTNTKSGITGWVAERHFAWCNFVMNQIEVQPTFLAGIMWTHEACFSQNKMYNRQNIHYWARENPSCSADV</sequence>
<proteinExistence type="predicted"/>
<name>A0A087T2N2_STEMI</name>
<keyword evidence="2" id="KW-1185">Reference proteome</keyword>
<evidence type="ECO:0000313" key="1">
    <source>
        <dbReference type="EMBL" id="KFM59371.1"/>
    </source>
</evidence>
<dbReference type="Proteomes" id="UP000054359">
    <property type="component" value="Unassembled WGS sequence"/>
</dbReference>
<dbReference type="EMBL" id="KK113116">
    <property type="protein sequence ID" value="KFM59371.1"/>
    <property type="molecule type" value="Genomic_DNA"/>
</dbReference>
<evidence type="ECO:0000313" key="2">
    <source>
        <dbReference type="Proteomes" id="UP000054359"/>
    </source>
</evidence>
<accession>A0A087T2N2</accession>
<reference evidence="1 2" key="1">
    <citation type="submission" date="2013-11" db="EMBL/GenBank/DDBJ databases">
        <title>Genome sequencing of Stegodyphus mimosarum.</title>
        <authorList>
            <person name="Bechsgaard J."/>
        </authorList>
    </citation>
    <scope>NUCLEOTIDE SEQUENCE [LARGE SCALE GENOMIC DNA]</scope>
</reference>